<dbReference type="Proteomes" id="UP000013015">
    <property type="component" value="Unassembled WGS sequence"/>
</dbReference>
<organism evidence="5 6">
    <name type="scientific">Schaalia cardiffensis F0333</name>
    <dbReference type="NCBI Taxonomy" id="888050"/>
    <lineage>
        <taxon>Bacteria</taxon>
        <taxon>Bacillati</taxon>
        <taxon>Actinomycetota</taxon>
        <taxon>Actinomycetes</taxon>
        <taxon>Actinomycetales</taxon>
        <taxon>Actinomycetaceae</taxon>
        <taxon>Schaalia</taxon>
    </lineage>
</organism>
<dbReference type="Pfam" id="PF13692">
    <property type="entry name" value="Glyco_trans_1_4"/>
    <property type="match status" value="1"/>
</dbReference>
<evidence type="ECO:0000256" key="2">
    <source>
        <dbReference type="ARBA" id="ARBA00022679"/>
    </source>
</evidence>
<comment type="caution">
    <text evidence="5">The sequence shown here is derived from an EMBL/GenBank/DDBJ whole genome shotgun (WGS) entry which is preliminary data.</text>
</comment>
<gene>
    <name evidence="5" type="ORF">HMPREF9004_0329</name>
</gene>
<accession>N6WFH0</accession>
<dbReference type="InterPro" id="IPR050194">
    <property type="entry name" value="Glycosyltransferase_grp1"/>
</dbReference>
<dbReference type="GO" id="GO:1901137">
    <property type="term" value="P:carbohydrate derivative biosynthetic process"/>
    <property type="evidence" value="ECO:0007669"/>
    <property type="project" value="UniProtKB-ARBA"/>
</dbReference>
<dbReference type="InterPro" id="IPR028098">
    <property type="entry name" value="Glyco_trans_4-like_N"/>
</dbReference>
<dbReference type="GO" id="GO:0016757">
    <property type="term" value="F:glycosyltransferase activity"/>
    <property type="evidence" value="ECO:0007669"/>
    <property type="project" value="UniProtKB-KW"/>
</dbReference>
<sequence>MRVQLVKGTVQIPPSYFTVQHALAMPQIDWSLLCLAAKLSDPPLPFPIIEAVPGRLPFRMKEALKWWAVPRMERLLLAQEPQLIHQQQATWSIPAHRASKRLTVPMVTTLHGADAYAPSLLSAPSGLAERAGRAWIAMNQEAARHSDRLLAVSRHLADVALRSGFPADRLHVHYQGVDTQWWRPHTDTTCVPTSPEHAGQLEDPQPGREELEDGQIPEILFVGAFSELKGLPDLLRAHARVSRPHRLVLVGDGPLREELRRASAHDPSITVLGPLDRRGVRERMRRAAALVLPTRTRNGRAEAAGLVSLEAQACATPVIVNETGGALEMVSPACADLKAREYEVDSLVSSINSLLSMSESERASRGREARSWVEAERSLKRATAELGAHYCELIGSK</sequence>
<evidence type="ECO:0000256" key="1">
    <source>
        <dbReference type="ARBA" id="ARBA00022676"/>
    </source>
</evidence>
<reference evidence="5 6" key="1">
    <citation type="submission" date="2013-03" db="EMBL/GenBank/DDBJ databases">
        <title>Reference genome for the Human Microbiome Project.</title>
        <authorList>
            <person name="Aqrawi P."/>
            <person name="Ayvaz T."/>
            <person name="Bess C."/>
            <person name="Blankenburg K."/>
            <person name="Coyle M."/>
            <person name="Deng J."/>
            <person name="Forbes L."/>
            <person name="Fowler G."/>
            <person name="Francisco L."/>
            <person name="Fu Q."/>
            <person name="Gibbs R."/>
            <person name="Gross S."/>
            <person name="Gubbala S."/>
            <person name="Hale W."/>
            <person name="Hemphill L."/>
            <person name="Highlander S."/>
            <person name="Hirani K."/>
            <person name="Jackson L."/>
            <person name="Jakkamsetti A."/>
            <person name="Javaid M."/>
            <person name="Jayaseelan J.C."/>
            <person name="Jiang H."/>
            <person name="Joshi V."/>
            <person name="Korchina V."/>
            <person name="Kovar C."/>
            <person name="Lara F."/>
            <person name="Lee S."/>
            <person name="Liu Y."/>
            <person name="Mata R."/>
            <person name="Mathew T."/>
            <person name="Munidasa M."/>
            <person name="Muzny D."/>
            <person name="Nazareth L."/>
            <person name="Ngo R."/>
            <person name="Nguyen L."/>
            <person name="Nguyen N."/>
            <person name="Okwuonu G."/>
            <person name="Ongeri F."/>
            <person name="Palculict T."/>
            <person name="Patil S."/>
            <person name="Petrosino J."/>
            <person name="Pham C."/>
            <person name="Pham P."/>
            <person name="Pu L.-L."/>
            <person name="Qin X."/>
            <person name="Qu J."/>
            <person name="Reid J."/>
            <person name="Ross M."/>
            <person name="Ruth R."/>
            <person name="Saada N."/>
            <person name="San Lucas F."/>
            <person name="Santibanez J."/>
            <person name="Shang Y."/>
            <person name="Simmons D."/>
            <person name="Song X.-Z."/>
            <person name="Tang L.-Y."/>
            <person name="Thornton R."/>
            <person name="Warren J."/>
            <person name="Weissenberger G."/>
            <person name="Wilczek-Boney K."/>
            <person name="Worley K."/>
            <person name="Youmans B."/>
            <person name="Zhang J."/>
            <person name="Zhang L."/>
            <person name="Zhao Z."/>
            <person name="Zhou C."/>
            <person name="Zhu D."/>
            <person name="Zhu Y."/>
        </authorList>
    </citation>
    <scope>NUCLEOTIDE SEQUENCE [LARGE SCALE GENOMIC DNA]</scope>
    <source>
        <strain evidence="5 6">F0333</strain>
    </source>
</reference>
<dbReference type="OrthoDB" id="9809227at2"/>
<evidence type="ECO:0000256" key="3">
    <source>
        <dbReference type="SAM" id="MobiDB-lite"/>
    </source>
</evidence>
<feature type="domain" description="Glycosyltransferase subfamily 4-like N-terminal" evidence="4">
    <location>
        <begin position="47"/>
        <end position="180"/>
    </location>
</feature>
<name>N6WFH0_9ACTO</name>
<dbReference type="RefSeq" id="WP_005962038.1">
    <property type="nucleotide sequence ID" value="NZ_CP040505.1"/>
</dbReference>
<dbReference type="Pfam" id="PF13439">
    <property type="entry name" value="Glyco_transf_4"/>
    <property type="match status" value="1"/>
</dbReference>
<keyword evidence="6" id="KW-1185">Reference proteome</keyword>
<dbReference type="PANTHER" id="PTHR45947">
    <property type="entry name" value="SULFOQUINOVOSYL TRANSFERASE SQD2"/>
    <property type="match status" value="1"/>
</dbReference>
<evidence type="ECO:0000313" key="6">
    <source>
        <dbReference type="Proteomes" id="UP000013015"/>
    </source>
</evidence>
<dbReference type="Gene3D" id="3.40.50.2000">
    <property type="entry name" value="Glycogen Phosphorylase B"/>
    <property type="match status" value="2"/>
</dbReference>
<keyword evidence="2" id="KW-0808">Transferase</keyword>
<proteinExistence type="predicted"/>
<dbReference type="PATRIC" id="fig|888050.3.peg.323"/>
<evidence type="ECO:0000313" key="5">
    <source>
        <dbReference type="EMBL" id="ENO18994.1"/>
    </source>
</evidence>
<feature type="region of interest" description="Disordered" evidence="3">
    <location>
        <begin position="187"/>
        <end position="209"/>
    </location>
</feature>
<dbReference type="EMBL" id="AQHZ01000005">
    <property type="protein sequence ID" value="ENO18994.1"/>
    <property type="molecule type" value="Genomic_DNA"/>
</dbReference>
<dbReference type="STRING" id="888050.HMPREF9004_0329"/>
<dbReference type="eggNOG" id="COG0438">
    <property type="taxonomic scope" value="Bacteria"/>
</dbReference>
<dbReference type="PANTHER" id="PTHR45947:SF14">
    <property type="entry name" value="SLL1723 PROTEIN"/>
    <property type="match status" value="1"/>
</dbReference>
<dbReference type="SUPFAM" id="SSF53756">
    <property type="entry name" value="UDP-Glycosyltransferase/glycogen phosphorylase"/>
    <property type="match status" value="1"/>
</dbReference>
<dbReference type="AlphaFoldDB" id="N6WFH0"/>
<evidence type="ECO:0000259" key="4">
    <source>
        <dbReference type="Pfam" id="PF13439"/>
    </source>
</evidence>
<dbReference type="HOGENOM" id="CLU_009583_2_5_11"/>
<protein>
    <recommendedName>
        <fullName evidence="4">Glycosyltransferase subfamily 4-like N-terminal domain-containing protein</fullName>
    </recommendedName>
</protein>
<keyword evidence="1" id="KW-0328">Glycosyltransferase</keyword>